<organism evidence="7 8">
    <name type="scientific">Tranquillimonas rosea</name>
    <dbReference type="NCBI Taxonomy" id="641238"/>
    <lineage>
        <taxon>Bacteria</taxon>
        <taxon>Pseudomonadati</taxon>
        <taxon>Pseudomonadota</taxon>
        <taxon>Alphaproteobacteria</taxon>
        <taxon>Rhodobacterales</taxon>
        <taxon>Roseobacteraceae</taxon>
        <taxon>Tranquillimonas</taxon>
    </lineage>
</organism>
<evidence type="ECO:0000256" key="2">
    <source>
        <dbReference type="ARBA" id="ARBA00022679"/>
    </source>
</evidence>
<dbReference type="PANTHER" id="PTHR39322:SF1">
    <property type="entry name" value="ISOVALERYL-HOMOSERINE LACTONE SYNTHASE"/>
    <property type="match status" value="1"/>
</dbReference>
<dbReference type="Gene3D" id="3.40.630.30">
    <property type="match status" value="1"/>
</dbReference>
<protein>
    <recommendedName>
        <fullName evidence="6">Acyl-homoserine-lactone synthase</fullName>
        <ecNumber evidence="6">2.3.1.184</ecNumber>
    </recommendedName>
    <alternativeName>
        <fullName evidence="6">Autoinducer synthesis protein</fullName>
    </alternativeName>
</protein>
<dbReference type="SUPFAM" id="SSF55729">
    <property type="entry name" value="Acyl-CoA N-acyltransferases (Nat)"/>
    <property type="match status" value="1"/>
</dbReference>
<evidence type="ECO:0000256" key="1">
    <source>
        <dbReference type="ARBA" id="ARBA00022654"/>
    </source>
</evidence>
<dbReference type="InterPro" id="IPR001690">
    <property type="entry name" value="Autoind_synthase"/>
</dbReference>
<gene>
    <name evidence="7" type="ORF">SAMN04490244_103122</name>
</gene>
<evidence type="ECO:0000256" key="3">
    <source>
        <dbReference type="ARBA" id="ARBA00022691"/>
    </source>
</evidence>
<dbReference type="EC" id="2.3.1.184" evidence="6"/>
<comment type="catalytic activity">
    <reaction evidence="6">
        <text>a fatty acyl-[ACP] + S-adenosyl-L-methionine = an N-acyl-L-homoserine lactone + S-methyl-5'-thioadenosine + holo-[ACP] + H(+)</text>
        <dbReference type="Rhea" id="RHEA:10096"/>
        <dbReference type="Rhea" id="RHEA-COMP:9685"/>
        <dbReference type="Rhea" id="RHEA-COMP:14125"/>
        <dbReference type="ChEBI" id="CHEBI:15378"/>
        <dbReference type="ChEBI" id="CHEBI:17509"/>
        <dbReference type="ChEBI" id="CHEBI:55474"/>
        <dbReference type="ChEBI" id="CHEBI:59789"/>
        <dbReference type="ChEBI" id="CHEBI:64479"/>
        <dbReference type="ChEBI" id="CHEBI:138651"/>
        <dbReference type="EC" id="2.3.1.184"/>
    </reaction>
</comment>
<keyword evidence="1 5" id="KW-0673">Quorum sensing</keyword>
<keyword evidence="4 5" id="KW-0071">Autoinducer synthesis</keyword>
<dbReference type="GO" id="GO:0009372">
    <property type="term" value="P:quorum sensing"/>
    <property type="evidence" value="ECO:0007669"/>
    <property type="project" value="UniProtKB-UniRule"/>
</dbReference>
<dbReference type="GO" id="GO:0007165">
    <property type="term" value="P:signal transduction"/>
    <property type="evidence" value="ECO:0007669"/>
    <property type="project" value="TreeGrafter"/>
</dbReference>
<dbReference type="RefSeq" id="WP_092689964.1">
    <property type="nucleotide sequence ID" value="NZ_FOGU01000003.1"/>
</dbReference>
<dbReference type="Proteomes" id="UP000198885">
    <property type="component" value="Unassembled WGS sequence"/>
</dbReference>
<keyword evidence="2 6" id="KW-0808">Transferase</keyword>
<proteinExistence type="inferred from homology"/>
<keyword evidence="3 6" id="KW-0949">S-adenosyl-L-methionine</keyword>
<dbReference type="OrthoDB" id="6169313at2"/>
<dbReference type="STRING" id="641238.SAMN04490244_103122"/>
<reference evidence="7 8" key="1">
    <citation type="submission" date="2016-10" db="EMBL/GenBank/DDBJ databases">
        <authorList>
            <person name="de Groot N.N."/>
        </authorList>
    </citation>
    <scope>NUCLEOTIDE SEQUENCE [LARGE SCALE GENOMIC DNA]</scope>
    <source>
        <strain evidence="7 8">DSM 23042</strain>
    </source>
</reference>
<dbReference type="InterPro" id="IPR016181">
    <property type="entry name" value="Acyl_CoA_acyltransferase"/>
</dbReference>
<keyword evidence="8" id="KW-1185">Reference proteome</keyword>
<accession>A0A1H9SDL3</accession>
<dbReference type="PROSITE" id="PS51187">
    <property type="entry name" value="AUTOINDUCER_SYNTH_2"/>
    <property type="match status" value="1"/>
</dbReference>
<dbReference type="Pfam" id="PF00765">
    <property type="entry name" value="Autoind_synth"/>
    <property type="match status" value="1"/>
</dbReference>
<evidence type="ECO:0000256" key="4">
    <source>
        <dbReference type="ARBA" id="ARBA00022929"/>
    </source>
</evidence>
<comment type="similarity">
    <text evidence="5 6">Belongs to the autoinducer synthase family.</text>
</comment>
<dbReference type="PRINTS" id="PR01549">
    <property type="entry name" value="AUTOINDCRSYN"/>
</dbReference>
<evidence type="ECO:0000313" key="8">
    <source>
        <dbReference type="Proteomes" id="UP000198885"/>
    </source>
</evidence>
<evidence type="ECO:0000256" key="5">
    <source>
        <dbReference type="PROSITE-ProRule" id="PRU00533"/>
    </source>
</evidence>
<sequence>MIRFLYAGGLNRYPRLRDSMFRDRAAQFADRLGWEVHVDDTGAERDAYDAEDPLYVIWEGPDGRHAGSMRFLPTTGRTMLSDHFAHLLPDGPVCSPRIWECTRFCIAPGAAAHVPAALLLGALEMGLELGLSHGVGVFDARMLAVYRRLGWPPAPLGTAGPGRAAISAGMWRFAPEVRPRLLRRAGISPAVSRHWVERGFGRGRLVLAA</sequence>
<dbReference type="GO" id="GO:0061579">
    <property type="term" value="F:N-acyl homoserine lactone synthase activity"/>
    <property type="evidence" value="ECO:0007669"/>
    <property type="project" value="UniProtKB-UniRule"/>
</dbReference>
<dbReference type="EMBL" id="FOGU01000003">
    <property type="protein sequence ID" value="SER82279.1"/>
    <property type="molecule type" value="Genomic_DNA"/>
</dbReference>
<evidence type="ECO:0000256" key="6">
    <source>
        <dbReference type="RuleBase" id="RU361135"/>
    </source>
</evidence>
<name>A0A1H9SDL3_9RHOB</name>
<dbReference type="AlphaFoldDB" id="A0A1H9SDL3"/>
<dbReference type="PANTHER" id="PTHR39322">
    <property type="entry name" value="ACYL-HOMOSERINE-LACTONE SYNTHASE"/>
    <property type="match status" value="1"/>
</dbReference>
<evidence type="ECO:0000313" key="7">
    <source>
        <dbReference type="EMBL" id="SER82279.1"/>
    </source>
</evidence>